<proteinExistence type="predicted"/>
<evidence type="ECO:0000313" key="2">
    <source>
        <dbReference type="Proteomes" id="UP001163603"/>
    </source>
</evidence>
<evidence type="ECO:0000313" key="1">
    <source>
        <dbReference type="EMBL" id="KAJ0031826.1"/>
    </source>
</evidence>
<comment type="caution">
    <text evidence="1">The sequence shown here is derived from an EMBL/GenBank/DDBJ whole genome shotgun (WGS) entry which is preliminary data.</text>
</comment>
<dbReference type="Proteomes" id="UP001163603">
    <property type="component" value="Chromosome 8"/>
</dbReference>
<accession>A0ACC0YBL7</accession>
<gene>
    <name evidence="1" type="ORF">Pint_13261</name>
</gene>
<dbReference type="EMBL" id="CM047743">
    <property type="protein sequence ID" value="KAJ0031826.1"/>
    <property type="molecule type" value="Genomic_DNA"/>
</dbReference>
<name>A0ACC0YBL7_9ROSI</name>
<reference evidence="2" key="1">
    <citation type="journal article" date="2023" name="G3 (Bethesda)">
        <title>Genome assembly and association tests identify interacting loci associated with vigor, precocity, and sex in interspecific pistachio rootstocks.</title>
        <authorList>
            <person name="Palmer W."/>
            <person name="Jacygrad E."/>
            <person name="Sagayaradj S."/>
            <person name="Cavanaugh K."/>
            <person name="Han R."/>
            <person name="Bertier L."/>
            <person name="Beede B."/>
            <person name="Kafkas S."/>
            <person name="Golino D."/>
            <person name="Preece J."/>
            <person name="Michelmore R."/>
        </authorList>
    </citation>
    <scope>NUCLEOTIDE SEQUENCE [LARGE SCALE GENOMIC DNA]</scope>
</reference>
<sequence>MSNLVKLQYKALRLDGKNYDEWALDTTLHLESMKLGEVIKEGNITSLQDKSKAIIFLRHHIQEGLRAEYKDIKDPLQLWTNLKERERNFKKYSELISCLLVAEQNNELLLRNHQTRPIGSQLFPVEHDVVIIVGEGGWGTRPGSQCSHEVSIATSSNNRGGHNKTFQSPHQKWSKTKSKNERSHPQNKNNENKCYICAGNGH</sequence>
<organism evidence="1 2">
    <name type="scientific">Pistacia integerrima</name>
    <dbReference type="NCBI Taxonomy" id="434235"/>
    <lineage>
        <taxon>Eukaryota</taxon>
        <taxon>Viridiplantae</taxon>
        <taxon>Streptophyta</taxon>
        <taxon>Embryophyta</taxon>
        <taxon>Tracheophyta</taxon>
        <taxon>Spermatophyta</taxon>
        <taxon>Magnoliopsida</taxon>
        <taxon>eudicotyledons</taxon>
        <taxon>Gunneridae</taxon>
        <taxon>Pentapetalae</taxon>
        <taxon>rosids</taxon>
        <taxon>malvids</taxon>
        <taxon>Sapindales</taxon>
        <taxon>Anacardiaceae</taxon>
        <taxon>Pistacia</taxon>
    </lineage>
</organism>
<protein>
    <submittedName>
        <fullName evidence="1">Uncharacterized protein</fullName>
    </submittedName>
</protein>
<keyword evidence="2" id="KW-1185">Reference proteome</keyword>